<feature type="region of interest" description="Disordered" evidence="1">
    <location>
        <begin position="1"/>
        <end position="43"/>
    </location>
</feature>
<feature type="compositionally biased region" description="Basic and acidic residues" evidence="1">
    <location>
        <begin position="145"/>
        <end position="168"/>
    </location>
</feature>
<sequence length="194" mass="21336">MAAHLAVEAQQQQHEEEERGPQRSHRHQADGLRTSLSSLPDSATCEMWTPCSAAMKPRMENTTKPAKKLVPLLIRAKTKASLREAARDGSIRSIHCAPESRQRSEPDGVREEDLSAGIDPHLEEPVLRGTDLSLAQFGPVRFDEVHDAVVGPGERDPSDQQDDQDHSRPTAVKLSSHMTTNRSPPPHSPSPSLL</sequence>
<reference evidence="2 3" key="1">
    <citation type="submission" date="2019-03" db="EMBL/GenBank/DDBJ databases">
        <title>First draft genome of Liparis tanakae, snailfish: a comprehensive survey of snailfish specific genes.</title>
        <authorList>
            <person name="Kim W."/>
            <person name="Song I."/>
            <person name="Jeong J.-H."/>
            <person name="Kim D."/>
            <person name="Kim S."/>
            <person name="Ryu S."/>
            <person name="Song J.Y."/>
            <person name="Lee S.K."/>
        </authorList>
    </citation>
    <scope>NUCLEOTIDE SEQUENCE [LARGE SCALE GENOMIC DNA]</scope>
    <source>
        <tissue evidence="2">Muscle</tissue>
    </source>
</reference>
<proteinExistence type="predicted"/>
<dbReference type="Proteomes" id="UP000314294">
    <property type="component" value="Unassembled WGS sequence"/>
</dbReference>
<evidence type="ECO:0000313" key="3">
    <source>
        <dbReference type="Proteomes" id="UP000314294"/>
    </source>
</evidence>
<protein>
    <submittedName>
        <fullName evidence="2">Uncharacterized protein</fullName>
    </submittedName>
</protein>
<feature type="region of interest" description="Disordered" evidence="1">
    <location>
        <begin position="145"/>
        <end position="194"/>
    </location>
</feature>
<gene>
    <name evidence="2" type="ORF">EYF80_033141</name>
</gene>
<dbReference type="AlphaFoldDB" id="A0A4Z2GVG2"/>
<name>A0A4Z2GVG2_9TELE</name>
<evidence type="ECO:0000313" key="2">
    <source>
        <dbReference type="EMBL" id="TNN56604.1"/>
    </source>
</evidence>
<keyword evidence="3" id="KW-1185">Reference proteome</keyword>
<comment type="caution">
    <text evidence="2">The sequence shown here is derived from an EMBL/GenBank/DDBJ whole genome shotgun (WGS) entry which is preliminary data.</text>
</comment>
<feature type="compositionally biased region" description="Pro residues" evidence="1">
    <location>
        <begin position="183"/>
        <end position="194"/>
    </location>
</feature>
<feature type="compositionally biased region" description="Low complexity" evidence="1">
    <location>
        <begin position="1"/>
        <end position="12"/>
    </location>
</feature>
<feature type="compositionally biased region" description="Basic and acidic residues" evidence="1">
    <location>
        <begin position="98"/>
        <end position="113"/>
    </location>
</feature>
<evidence type="ECO:0000256" key="1">
    <source>
        <dbReference type="SAM" id="MobiDB-lite"/>
    </source>
</evidence>
<dbReference type="EMBL" id="SRLO01000424">
    <property type="protein sequence ID" value="TNN56604.1"/>
    <property type="molecule type" value="Genomic_DNA"/>
</dbReference>
<feature type="region of interest" description="Disordered" evidence="1">
    <location>
        <begin position="79"/>
        <end position="127"/>
    </location>
</feature>
<feature type="compositionally biased region" description="Basic and acidic residues" evidence="1">
    <location>
        <begin position="81"/>
        <end position="90"/>
    </location>
</feature>
<organism evidence="2 3">
    <name type="scientific">Liparis tanakae</name>
    <name type="common">Tanaka's snailfish</name>
    <dbReference type="NCBI Taxonomy" id="230148"/>
    <lineage>
        <taxon>Eukaryota</taxon>
        <taxon>Metazoa</taxon>
        <taxon>Chordata</taxon>
        <taxon>Craniata</taxon>
        <taxon>Vertebrata</taxon>
        <taxon>Euteleostomi</taxon>
        <taxon>Actinopterygii</taxon>
        <taxon>Neopterygii</taxon>
        <taxon>Teleostei</taxon>
        <taxon>Neoteleostei</taxon>
        <taxon>Acanthomorphata</taxon>
        <taxon>Eupercaria</taxon>
        <taxon>Perciformes</taxon>
        <taxon>Cottioidei</taxon>
        <taxon>Cottales</taxon>
        <taxon>Liparidae</taxon>
        <taxon>Liparis</taxon>
    </lineage>
</organism>
<accession>A0A4Z2GVG2</accession>